<dbReference type="KEGG" id="scu:SCE1572_26065"/>
<evidence type="ECO:0000313" key="14">
    <source>
        <dbReference type="Proteomes" id="UP000014803"/>
    </source>
</evidence>
<dbReference type="PANTHER" id="PTHR30558">
    <property type="entry name" value="EXBD MEMBRANE COMPONENT OF PMF-DRIVEN MACROMOLECULE IMPORT SYSTEM"/>
    <property type="match status" value="1"/>
</dbReference>
<proteinExistence type="inferred from homology"/>
<evidence type="ECO:0000256" key="2">
    <source>
        <dbReference type="ARBA" id="ARBA00005811"/>
    </source>
</evidence>
<evidence type="ECO:0000256" key="4">
    <source>
        <dbReference type="ARBA" id="ARBA00022475"/>
    </source>
</evidence>
<organism evidence="13 14">
    <name type="scientific">Sorangium cellulosum So0157-2</name>
    <dbReference type="NCBI Taxonomy" id="1254432"/>
    <lineage>
        <taxon>Bacteria</taxon>
        <taxon>Pseudomonadati</taxon>
        <taxon>Myxococcota</taxon>
        <taxon>Polyangia</taxon>
        <taxon>Polyangiales</taxon>
        <taxon>Polyangiaceae</taxon>
        <taxon>Sorangium</taxon>
    </lineage>
</organism>
<sequence length="167" mass="17068">MAATSRNDDDDMISGINVTPLVDITLVLLIIFMVTAKIIVSQSLPLDLPKAAQGQEVQLVFGLELHANGDTFADGKKLAGEDAILPIAREAQAKNPELRAVIRADTTVPHGRVIRALDLLKQAGVSKIAFGVTPIAPEPGAAPGATPGAPAAPPPAAPAPATPSPAP</sequence>
<keyword evidence="4" id="KW-1003">Cell membrane</keyword>
<evidence type="ECO:0000256" key="1">
    <source>
        <dbReference type="ARBA" id="ARBA00004249"/>
    </source>
</evidence>
<accession>S4Y0D8</accession>
<evidence type="ECO:0008006" key="15">
    <source>
        <dbReference type="Google" id="ProtNLM"/>
    </source>
</evidence>
<dbReference type="Gene3D" id="3.30.420.270">
    <property type="match status" value="1"/>
</dbReference>
<evidence type="ECO:0000256" key="11">
    <source>
        <dbReference type="SAM" id="MobiDB-lite"/>
    </source>
</evidence>
<keyword evidence="3 10" id="KW-0813">Transport</keyword>
<dbReference type="InterPro" id="IPR003400">
    <property type="entry name" value="ExbD"/>
</dbReference>
<dbReference type="OrthoDB" id="9793581at2"/>
<feature type="compositionally biased region" description="Pro residues" evidence="11">
    <location>
        <begin position="150"/>
        <end position="167"/>
    </location>
</feature>
<comment type="subcellular location">
    <subcellularLocation>
        <location evidence="1">Cell inner membrane</location>
        <topology evidence="1">Single-pass type II membrane protein</topology>
    </subcellularLocation>
    <subcellularLocation>
        <location evidence="10">Cell membrane</location>
        <topology evidence="10">Single-pass type II membrane protein</topology>
    </subcellularLocation>
</comment>
<dbReference type="PATRIC" id="fig|1254432.3.peg.5905"/>
<comment type="similarity">
    <text evidence="2 10">Belongs to the ExbD/TolR family.</text>
</comment>
<evidence type="ECO:0000256" key="7">
    <source>
        <dbReference type="ARBA" id="ARBA00022927"/>
    </source>
</evidence>
<dbReference type="STRING" id="1254432.SCE1572_26065"/>
<dbReference type="GO" id="GO:0022857">
    <property type="term" value="F:transmembrane transporter activity"/>
    <property type="evidence" value="ECO:0007669"/>
    <property type="project" value="InterPro"/>
</dbReference>
<gene>
    <name evidence="13" type="ORF">SCE1572_26065</name>
</gene>
<keyword evidence="5" id="KW-0997">Cell inner membrane</keyword>
<evidence type="ECO:0000313" key="13">
    <source>
        <dbReference type="EMBL" id="AGP37635.1"/>
    </source>
</evidence>
<dbReference type="HOGENOM" id="CLU_085305_1_2_7"/>
<dbReference type="EMBL" id="CP003969">
    <property type="protein sequence ID" value="AGP37635.1"/>
    <property type="molecule type" value="Genomic_DNA"/>
</dbReference>
<dbReference type="GO" id="GO:0015031">
    <property type="term" value="P:protein transport"/>
    <property type="evidence" value="ECO:0007669"/>
    <property type="project" value="UniProtKB-KW"/>
</dbReference>
<evidence type="ECO:0000256" key="10">
    <source>
        <dbReference type="RuleBase" id="RU003879"/>
    </source>
</evidence>
<dbReference type="Pfam" id="PF02472">
    <property type="entry name" value="ExbD"/>
    <property type="match status" value="1"/>
</dbReference>
<evidence type="ECO:0000256" key="8">
    <source>
        <dbReference type="ARBA" id="ARBA00022989"/>
    </source>
</evidence>
<evidence type="ECO:0000256" key="9">
    <source>
        <dbReference type="ARBA" id="ARBA00023136"/>
    </source>
</evidence>
<protein>
    <recommendedName>
        <fullName evidence="15">Biopolymer transporter ExbD</fullName>
    </recommendedName>
</protein>
<keyword evidence="6 10" id="KW-0812">Transmembrane</keyword>
<dbReference type="AlphaFoldDB" id="S4Y0D8"/>
<name>S4Y0D8_SORCE</name>
<evidence type="ECO:0000256" key="12">
    <source>
        <dbReference type="SAM" id="Phobius"/>
    </source>
</evidence>
<evidence type="ECO:0000256" key="3">
    <source>
        <dbReference type="ARBA" id="ARBA00022448"/>
    </source>
</evidence>
<keyword evidence="7 10" id="KW-0653">Protein transport</keyword>
<dbReference type="PANTHER" id="PTHR30558:SF12">
    <property type="entry name" value="BIOPOLYMER TRANSPORT PROTEIN EXBD"/>
    <property type="match status" value="1"/>
</dbReference>
<dbReference type="eggNOG" id="COG0848">
    <property type="taxonomic scope" value="Bacteria"/>
</dbReference>
<evidence type="ECO:0000256" key="6">
    <source>
        <dbReference type="ARBA" id="ARBA00022692"/>
    </source>
</evidence>
<feature type="compositionally biased region" description="Low complexity" evidence="11">
    <location>
        <begin position="136"/>
        <end position="149"/>
    </location>
</feature>
<evidence type="ECO:0000256" key="5">
    <source>
        <dbReference type="ARBA" id="ARBA00022519"/>
    </source>
</evidence>
<dbReference type="RefSeq" id="WP_020737131.1">
    <property type="nucleotide sequence ID" value="NC_021658.1"/>
</dbReference>
<keyword evidence="9 12" id="KW-0472">Membrane</keyword>
<keyword evidence="8 12" id="KW-1133">Transmembrane helix</keyword>
<dbReference type="GO" id="GO:0005886">
    <property type="term" value="C:plasma membrane"/>
    <property type="evidence" value="ECO:0007669"/>
    <property type="project" value="UniProtKB-SubCell"/>
</dbReference>
<dbReference type="Proteomes" id="UP000014803">
    <property type="component" value="Chromosome"/>
</dbReference>
<feature type="region of interest" description="Disordered" evidence="11">
    <location>
        <begin position="136"/>
        <end position="167"/>
    </location>
</feature>
<feature type="transmembrane region" description="Helical" evidence="12">
    <location>
        <begin position="20"/>
        <end position="40"/>
    </location>
</feature>
<reference evidence="13 14" key="1">
    <citation type="journal article" date="2013" name="Sci. Rep.">
        <title>Extraordinary expansion of a Sorangium cellulosum genome from an alkaline milieu.</title>
        <authorList>
            <person name="Han K."/>
            <person name="Li Z.F."/>
            <person name="Peng R."/>
            <person name="Zhu L.P."/>
            <person name="Zhou T."/>
            <person name="Wang L.G."/>
            <person name="Li S.G."/>
            <person name="Zhang X.B."/>
            <person name="Hu W."/>
            <person name="Wu Z.H."/>
            <person name="Qin N."/>
            <person name="Li Y.Z."/>
        </authorList>
    </citation>
    <scope>NUCLEOTIDE SEQUENCE [LARGE SCALE GENOMIC DNA]</scope>
    <source>
        <strain evidence="13 14">So0157-2</strain>
    </source>
</reference>